<comment type="caution">
    <text evidence="2">The sequence shown here is derived from an EMBL/GenBank/DDBJ whole genome shotgun (WGS) entry which is preliminary data.</text>
</comment>
<organism evidence="2 3">
    <name type="scientific">Geothermobacter hydrogeniphilus</name>
    <dbReference type="NCBI Taxonomy" id="1969733"/>
    <lineage>
        <taxon>Bacteria</taxon>
        <taxon>Pseudomonadati</taxon>
        <taxon>Thermodesulfobacteriota</taxon>
        <taxon>Desulfuromonadia</taxon>
        <taxon>Desulfuromonadales</taxon>
        <taxon>Geothermobacteraceae</taxon>
        <taxon>Geothermobacter</taxon>
    </lineage>
</organism>
<reference evidence="2 3" key="1">
    <citation type="journal article" date="2018" name="Genome Announc.">
        <title>Genome Sequence of Geothermobacter sp. HR-1 Iron Reducer from the Loihi Seamount.</title>
        <authorList>
            <person name="Smith H."/>
            <person name="Abuyen K."/>
            <person name="Tremblay J."/>
            <person name="Savalia P."/>
            <person name="Perez-Rodriguez I."/>
            <person name="Emerson D."/>
            <person name="Tully B."/>
            <person name="Amend J."/>
        </authorList>
    </citation>
    <scope>NUCLEOTIDE SEQUENCE [LARGE SCALE GENOMIC DNA]</scope>
    <source>
        <strain evidence="2 3">HR-1</strain>
    </source>
</reference>
<dbReference type="AlphaFoldDB" id="A0A2K2H6K8"/>
<evidence type="ECO:0000313" key="2">
    <source>
        <dbReference type="EMBL" id="PNU18881.1"/>
    </source>
</evidence>
<dbReference type="InterPro" id="IPR003593">
    <property type="entry name" value="AAA+_ATPase"/>
</dbReference>
<accession>A0A2K2H6K8</accession>
<dbReference type="Pfam" id="PF13173">
    <property type="entry name" value="AAA_14"/>
    <property type="match status" value="1"/>
</dbReference>
<gene>
    <name evidence="2" type="ORF">C2E25_15385</name>
</gene>
<dbReference type="OrthoDB" id="9801684at2"/>
<dbReference type="RefSeq" id="WP_103116610.1">
    <property type="nucleotide sequence ID" value="NZ_PPFX01000047.1"/>
</dbReference>
<feature type="domain" description="AAA+ ATPase" evidence="1">
    <location>
        <begin position="40"/>
        <end position="168"/>
    </location>
</feature>
<dbReference type="SMART" id="SM00382">
    <property type="entry name" value="AAA"/>
    <property type="match status" value="1"/>
</dbReference>
<name>A0A2K2H6K8_9BACT</name>
<sequence>MNSARILEILYSYNRFWTTGEVDAGIERDLLPSCLSQVDSKEIVVLKGVRRCGKSTLLAQVMKALLQRDIPARQLLRINLEEPLFAAASVDLLEQIYRLWRERICPAGKGYLFLDEIQNIPGWEGWLRGRSETEDIKIFVTGSSAQMLSREIGTKLTGRQVSFEVYPLSFAEFLRFRGGGIRSELEYLSDKSLIRHHFHEYLKYGGFPEVVLRQDDDDRELLLKNYFEDILYRDIVTRHEIRDVASLRNLAVFLLTNNTRLTSINKIKSNFSISQDKTENYLSAILESYLTFQLRKFSWSLKSVQRAGFKPYAIDTGIRNRVAFSFSADAGRLVENVVHNHLRRSFEEIYYAADDGETDFVVKEGMAITRRIQVWYEDAHRSEVPKRELAVFDRAEEDDAQCLLLTNDLETEIDLGAVRVRCLPVVKYLLLGADGEAGTIAQ</sequence>
<dbReference type="Pfam" id="PF13635">
    <property type="entry name" value="DUF4143"/>
    <property type="match status" value="1"/>
</dbReference>
<dbReference type="SUPFAM" id="SSF52540">
    <property type="entry name" value="P-loop containing nucleoside triphosphate hydrolases"/>
    <property type="match status" value="1"/>
</dbReference>
<dbReference type="InterPro" id="IPR027417">
    <property type="entry name" value="P-loop_NTPase"/>
</dbReference>
<evidence type="ECO:0000313" key="3">
    <source>
        <dbReference type="Proteomes" id="UP000236340"/>
    </source>
</evidence>
<protein>
    <submittedName>
        <fullName evidence="2">ATPase</fullName>
    </submittedName>
</protein>
<dbReference type="PANTHER" id="PTHR33295:SF19">
    <property type="entry name" value="ARCHAEAL ATPASE"/>
    <property type="match status" value="1"/>
</dbReference>
<dbReference type="EMBL" id="PPFX01000047">
    <property type="protein sequence ID" value="PNU18881.1"/>
    <property type="molecule type" value="Genomic_DNA"/>
</dbReference>
<evidence type="ECO:0000259" key="1">
    <source>
        <dbReference type="SMART" id="SM00382"/>
    </source>
</evidence>
<dbReference type="InterPro" id="IPR041682">
    <property type="entry name" value="AAA_14"/>
</dbReference>
<proteinExistence type="predicted"/>
<dbReference type="PANTHER" id="PTHR33295">
    <property type="entry name" value="ATPASE"/>
    <property type="match status" value="1"/>
</dbReference>
<dbReference type="Proteomes" id="UP000236340">
    <property type="component" value="Unassembled WGS sequence"/>
</dbReference>
<dbReference type="InterPro" id="IPR025420">
    <property type="entry name" value="DUF4143"/>
</dbReference>